<protein>
    <recommendedName>
        <fullName evidence="5">EGF-like domain-containing protein</fullName>
    </recommendedName>
</protein>
<evidence type="ECO:0000256" key="4">
    <source>
        <dbReference type="SAM" id="Phobius"/>
    </source>
</evidence>
<proteinExistence type="predicted"/>
<accession>A0ABD1MRC3</accession>
<dbReference type="PANTHER" id="PTHR47976:SF27">
    <property type="entry name" value="RECEPTOR-LIKE SERINE_THREONINE-PROTEIN KINASE"/>
    <property type="match status" value="1"/>
</dbReference>
<dbReference type="InterPro" id="IPR000742">
    <property type="entry name" value="EGF"/>
</dbReference>
<keyword evidence="4" id="KW-1133">Transmembrane helix</keyword>
<gene>
    <name evidence="6" type="ORF">Fmac_012813</name>
</gene>
<reference evidence="6 7" key="1">
    <citation type="submission" date="2024-08" db="EMBL/GenBank/DDBJ databases">
        <title>Insights into the chromosomal genome structure of Flemingia macrophylla.</title>
        <authorList>
            <person name="Ding Y."/>
            <person name="Zhao Y."/>
            <person name="Bi W."/>
            <person name="Wu M."/>
            <person name="Zhao G."/>
            <person name="Gong Y."/>
            <person name="Li W."/>
            <person name="Zhang P."/>
        </authorList>
    </citation>
    <scope>NUCLEOTIDE SEQUENCE [LARGE SCALE GENOMIC DNA]</scope>
    <source>
        <strain evidence="6">DYQJB</strain>
        <tissue evidence="6">Leaf</tissue>
    </source>
</reference>
<keyword evidence="4" id="KW-0812">Transmembrane</keyword>
<comment type="caution">
    <text evidence="2">Lacks conserved residue(s) required for the propagation of feature annotation.</text>
</comment>
<evidence type="ECO:0000313" key="7">
    <source>
        <dbReference type="Proteomes" id="UP001603857"/>
    </source>
</evidence>
<dbReference type="SUPFAM" id="SSF57414">
    <property type="entry name" value="Hairpin loop containing domain-like"/>
    <property type="match status" value="1"/>
</dbReference>
<dbReference type="PANTHER" id="PTHR47976">
    <property type="entry name" value="G-TYPE LECTIN S-RECEPTOR-LIKE SERINE/THREONINE-PROTEIN KINASE SD2-5"/>
    <property type="match status" value="1"/>
</dbReference>
<evidence type="ECO:0000256" key="3">
    <source>
        <dbReference type="SAM" id="MobiDB-lite"/>
    </source>
</evidence>
<keyword evidence="1" id="KW-0732">Signal</keyword>
<dbReference type="PROSITE" id="PS50026">
    <property type="entry name" value="EGF_3"/>
    <property type="match status" value="1"/>
</dbReference>
<feature type="transmembrane region" description="Helical" evidence="4">
    <location>
        <begin position="218"/>
        <end position="241"/>
    </location>
</feature>
<name>A0ABD1MRC3_9FABA</name>
<evidence type="ECO:0000259" key="5">
    <source>
        <dbReference type="PROSITE" id="PS50026"/>
    </source>
</evidence>
<feature type="region of interest" description="Disordered" evidence="3">
    <location>
        <begin position="188"/>
        <end position="209"/>
    </location>
</feature>
<evidence type="ECO:0000313" key="6">
    <source>
        <dbReference type="EMBL" id="KAL2338367.1"/>
    </source>
</evidence>
<dbReference type="InterPro" id="IPR051343">
    <property type="entry name" value="G-type_lectin_kinases/EP1-like"/>
</dbReference>
<comment type="caution">
    <text evidence="6">The sequence shown here is derived from an EMBL/GenBank/DDBJ whole genome shotgun (WGS) entry which is preliminary data.</text>
</comment>
<dbReference type="Proteomes" id="UP001603857">
    <property type="component" value="Unassembled WGS sequence"/>
</dbReference>
<organism evidence="6 7">
    <name type="scientific">Flemingia macrophylla</name>
    <dbReference type="NCBI Taxonomy" id="520843"/>
    <lineage>
        <taxon>Eukaryota</taxon>
        <taxon>Viridiplantae</taxon>
        <taxon>Streptophyta</taxon>
        <taxon>Embryophyta</taxon>
        <taxon>Tracheophyta</taxon>
        <taxon>Spermatophyta</taxon>
        <taxon>Magnoliopsida</taxon>
        <taxon>eudicotyledons</taxon>
        <taxon>Gunneridae</taxon>
        <taxon>Pentapetalae</taxon>
        <taxon>rosids</taxon>
        <taxon>fabids</taxon>
        <taxon>Fabales</taxon>
        <taxon>Fabaceae</taxon>
        <taxon>Papilionoideae</taxon>
        <taxon>50 kb inversion clade</taxon>
        <taxon>NPAAA clade</taxon>
        <taxon>indigoferoid/millettioid clade</taxon>
        <taxon>Phaseoleae</taxon>
        <taxon>Flemingia</taxon>
    </lineage>
</organism>
<evidence type="ECO:0000256" key="2">
    <source>
        <dbReference type="PROSITE-ProRule" id="PRU00076"/>
    </source>
</evidence>
<evidence type="ECO:0000256" key="1">
    <source>
        <dbReference type="ARBA" id="ARBA00022729"/>
    </source>
</evidence>
<dbReference type="EMBL" id="JBGMDY010000004">
    <property type="protein sequence ID" value="KAL2338367.1"/>
    <property type="molecule type" value="Genomic_DNA"/>
</dbReference>
<keyword evidence="4" id="KW-0472">Membrane</keyword>
<sequence>MRGNDSSLLNNGSGIIHSATLNYDGIFRHYAHFINGSIQTVASWPKEENECLVKGYCGFNSYCTFIDAQPVCICLPGYDFIYPNDHTLGCKRIFQKEDCSKEKDSPTLYEMKLLPKILWKDSPYFKDRMSRDACSSACMADCRCEAATYKVETASCMKMRFPLRYLRRKTESVSFGNTTTWLLLKVGKSPKNRTGNDNHAPKQPPPIKTTSNRATVQIIVITSVFSFLLCSTLVISSHYMYKIRVLQYKRRNMELHVSEPEAIVLSNWAYKCFVRGQLNKLFFWEAVDKTLVENMLKVALWCVQDEPFLRQTMKSVVLMLEGVTDIAVPPCHNSNFE</sequence>
<keyword evidence="2" id="KW-0245">EGF-like domain</keyword>
<keyword evidence="7" id="KW-1185">Reference proteome</keyword>
<feature type="domain" description="EGF-like" evidence="5">
    <location>
        <begin position="47"/>
        <end position="84"/>
    </location>
</feature>
<dbReference type="AlphaFoldDB" id="A0ABD1MRC3"/>